<proteinExistence type="predicted"/>
<evidence type="ECO:0000313" key="1">
    <source>
        <dbReference type="EMBL" id="QHT83112.1"/>
    </source>
</evidence>
<dbReference type="EMBL" id="MN740006">
    <property type="protein sequence ID" value="QHT83112.1"/>
    <property type="molecule type" value="Genomic_DNA"/>
</dbReference>
<organism evidence="1">
    <name type="scientific">viral metagenome</name>
    <dbReference type="NCBI Taxonomy" id="1070528"/>
    <lineage>
        <taxon>unclassified sequences</taxon>
        <taxon>metagenomes</taxon>
        <taxon>organismal metagenomes</taxon>
    </lineage>
</organism>
<sequence length="29" mass="3665">MFTKEWEQRYTIGPTRTWTEHLQKNKIIE</sequence>
<dbReference type="AlphaFoldDB" id="A0A6C0HR14"/>
<protein>
    <submittedName>
        <fullName evidence="1">Uncharacterized protein</fullName>
    </submittedName>
</protein>
<accession>A0A6C0HR14</accession>
<reference evidence="1" key="1">
    <citation type="journal article" date="2020" name="Nature">
        <title>Giant virus diversity and host interactions through global metagenomics.</title>
        <authorList>
            <person name="Schulz F."/>
            <person name="Roux S."/>
            <person name="Paez-Espino D."/>
            <person name="Jungbluth S."/>
            <person name="Walsh D.A."/>
            <person name="Denef V.J."/>
            <person name="McMahon K.D."/>
            <person name="Konstantinidis K.T."/>
            <person name="Eloe-Fadrosh E.A."/>
            <person name="Kyrpides N.C."/>
            <person name="Woyke T."/>
        </authorList>
    </citation>
    <scope>NUCLEOTIDE SEQUENCE</scope>
    <source>
        <strain evidence="1">GVMAG-M-3300023184-167</strain>
    </source>
</reference>
<name>A0A6C0HR14_9ZZZZ</name>